<feature type="transmembrane region" description="Helical" evidence="1">
    <location>
        <begin position="12"/>
        <end position="32"/>
    </location>
</feature>
<reference evidence="2" key="1">
    <citation type="submission" date="2014-11" db="EMBL/GenBank/DDBJ databases">
        <authorList>
            <person name="Amaro Gonzalez C."/>
        </authorList>
    </citation>
    <scope>NUCLEOTIDE SEQUENCE</scope>
</reference>
<protein>
    <submittedName>
        <fullName evidence="2">Uncharacterized protein</fullName>
    </submittedName>
</protein>
<keyword evidence="1" id="KW-1133">Transmembrane helix</keyword>
<keyword evidence="1" id="KW-0812">Transmembrane</keyword>
<dbReference type="AlphaFoldDB" id="A0A0E9SJ89"/>
<name>A0A0E9SJ89_ANGAN</name>
<accession>A0A0E9SJ89</accession>
<evidence type="ECO:0000313" key="2">
    <source>
        <dbReference type="EMBL" id="JAH40583.1"/>
    </source>
</evidence>
<reference evidence="2" key="2">
    <citation type="journal article" date="2015" name="Fish Shellfish Immunol.">
        <title>Early steps in the European eel (Anguilla anguilla)-Vibrio vulnificus interaction in the gills: Role of the RtxA13 toxin.</title>
        <authorList>
            <person name="Callol A."/>
            <person name="Pajuelo D."/>
            <person name="Ebbesson L."/>
            <person name="Teles M."/>
            <person name="MacKenzie S."/>
            <person name="Amaro C."/>
        </authorList>
    </citation>
    <scope>NUCLEOTIDE SEQUENCE</scope>
</reference>
<keyword evidence="1" id="KW-0472">Membrane</keyword>
<evidence type="ECO:0000256" key="1">
    <source>
        <dbReference type="SAM" id="Phobius"/>
    </source>
</evidence>
<proteinExistence type="predicted"/>
<organism evidence="2">
    <name type="scientific">Anguilla anguilla</name>
    <name type="common">European freshwater eel</name>
    <name type="synonym">Muraena anguilla</name>
    <dbReference type="NCBI Taxonomy" id="7936"/>
    <lineage>
        <taxon>Eukaryota</taxon>
        <taxon>Metazoa</taxon>
        <taxon>Chordata</taxon>
        <taxon>Craniata</taxon>
        <taxon>Vertebrata</taxon>
        <taxon>Euteleostomi</taxon>
        <taxon>Actinopterygii</taxon>
        <taxon>Neopterygii</taxon>
        <taxon>Teleostei</taxon>
        <taxon>Anguilliformes</taxon>
        <taxon>Anguillidae</taxon>
        <taxon>Anguilla</taxon>
    </lineage>
</organism>
<sequence>MVLVIVIFNIKSYFTLKAYYAGFFTLAVVLCLQSKKSSPPSPTLPTYPKYPT</sequence>
<dbReference type="EMBL" id="GBXM01067994">
    <property type="protein sequence ID" value="JAH40583.1"/>
    <property type="molecule type" value="Transcribed_RNA"/>
</dbReference>